<dbReference type="EMBL" id="JACEFF010000106">
    <property type="protein sequence ID" value="KAH9643952.1"/>
    <property type="molecule type" value="Genomic_DNA"/>
</dbReference>
<name>A0A922SMK5_SPOEX</name>
<protein>
    <submittedName>
        <fullName evidence="2">Uncharacterized protein</fullName>
    </submittedName>
</protein>
<sequence>MTLRSQESIVEREVRMSADRERHALSRESETFTERESRLSSQRTRTMTLRSQESVADREVRLSADRERHALSRESESLSQREERLQIARHHYVGVQRNNENYLASERERIDELRRTETVEQRQSRLEIERARYHINRDTNSDADESMQYDDFFRTKINIFKFVIIIGISYQSRMCRDDNNNVLCLGHAPDLTVSTVRRPGQFSHASPCQG</sequence>
<organism evidence="2 3">
    <name type="scientific">Spodoptera exigua</name>
    <name type="common">Beet armyworm</name>
    <name type="synonym">Noctua fulgens</name>
    <dbReference type="NCBI Taxonomy" id="7107"/>
    <lineage>
        <taxon>Eukaryota</taxon>
        <taxon>Metazoa</taxon>
        <taxon>Ecdysozoa</taxon>
        <taxon>Arthropoda</taxon>
        <taxon>Hexapoda</taxon>
        <taxon>Insecta</taxon>
        <taxon>Pterygota</taxon>
        <taxon>Neoptera</taxon>
        <taxon>Endopterygota</taxon>
        <taxon>Lepidoptera</taxon>
        <taxon>Glossata</taxon>
        <taxon>Ditrysia</taxon>
        <taxon>Noctuoidea</taxon>
        <taxon>Noctuidae</taxon>
        <taxon>Amphipyrinae</taxon>
        <taxon>Spodoptera</taxon>
    </lineage>
</organism>
<accession>A0A922SMK5</accession>
<evidence type="ECO:0000256" key="1">
    <source>
        <dbReference type="SAM" id="MobiDB-lite"/>
    </source>
</evidence>
<gene>
    <name evidence="2" type="ORF">HF086_016502</name>
</gene>
<proteinExistence type="predicted"/>
<comment type="caution">
    <text evidence="2">The sequence shown here is derived from an EMBL/GenBank/DDBJ whole genome shotgun (WGS) entry which is preliminary data.</text>
</comment>
<feature type="compositionally biased region" description="Basic and acidic residues" evidence="1">
    <location>
        <begin position="9"/>
        <end position="38"/>
    </location>
</feature>
<dbReference type="Proteomes" id="UP000814243">
    <property type="component" value="Unassembled WGS sequence"/>
</dbReference>
<feature type="compositionally biased region" description="Polar residues" evidence="1">
    <location>
        <begin position="42"/>
        <end position="54"/>
    </location>
</feature>
<evidence type="ECO:0000313" key="3">
    <source>
        <dbReference type="Proteomes" id="UP000814243"/>
    </source>
</evidence>
<feature type="region of interest" description="Disordered" evidence="1">
    <location>
        <begin position="1"/>
        <end position="57"/>
    </location>
</feature>
<evidence type="ECO:0000313" key="2">
    <source>
        <dbReference type="EMBL" id="KAH9643952.1"/>
    </source>
</evidence>
<dbReference type="AlphaFoldDB" id="A0A922SMK5"/>
<reference evidence="2" key="1">
    <citation type="journal article" date="2021" name="G3 (Bethesda)">
        <title>Genome and transcriptome analysis of the beet armyworm Spodoptera exigua reveals targets for pest control. .</title>
        <authorList>
            <person name="Simon S."/>
            <person name="Breeschoten T."/>
            <person name="Jansen H.J."/>
            <person name="Dirks R.P."/>
            <person name="Schranz M.E."/>
            <person name="Ros V.I.D."/>
        </authorList>
    </citation>
    <scope>NUCLEOTIDE SEQUENCE</scope>
    <source>
        <strain evidence="2">TB_SE_WUR_2020</strain>
    </source>
</reference>